<dbReference type="AlphaFoldDB" id="W7IPJ1"/>
<keyword evidence="2" id="KW-1185">Reference proteome</keyword>
<gene>
    <name evidence="1" type="ORF">UO65_2305</name>
</gene>
<protein>
    <submittedName>
        <fullName evidence="1">Uncharacterized protein</fullName>
    </submittedName>
</protein>
<comment type="caution">
    <text evidence="1">The sequence shown here is derived from an EMBL/GenBank/DDBJ whole genome shotgun (WGS) entry which is preliminary data.</text>
</comment>
<organism evidence="1 2">
    <name type="scientific">Actinokineospora spheciospongiae</name>
    <dbReference type="NCBI Taxonomy" id="909613"/>
    <lineage>
        <taxon>Bacteria</taxon>
        <taxon>Bacillati</taxon>
        <taxon>Actinomycetota</taxon>
        <taxon>Actinomycetes</taxon>
        <taxon>Pseudonocardiales</taxon>
        <taxon>Pseudonocardiaceae</taxon>
        <taxon>Actinokineospora</taxon>
    </lineage>
</organism>
<proteinExistence type="predicted"/>
<accession>W7IPJ1</accession>
<reference evidence="1 2" key="1">
    <citation type="journal article" date="2014" name="Genome Announc.">
        <title>Draft Genome Sequence of the Antitrypanosomally Active Sponge-Associated Bacterium Actinokineospora sp. Strain EG49.</title>
        <authorList>
            <person name="Harjes J."/>
            <person name="Ryu T."/>
            <person name="Abdelmohsen U.R."/>
            <person name="Moitinho-Silva L."/>
            <person name="Horn H."/>
            <person name="Ravasi T."/>
            <person name="Hentschel U."/>
        </authorList>
    </citation>
    <scope>NUCLEOTIDE SEQUENCE [LARGE SCALE GENOMIC DNA]</scope>
    <source>
        <strain evidence="1 2">EG49</strain>
    </source>
</reference>
<dbReference type="EMBL" id="AYXG01000081">
    <property type="protein sequence ID" value="EWC62318.1"/>
    <property type="molecule type" value="Genomic_DNA"/>
</dbReference>
<evidence type="ECO:0000313" key="2">
    <source>
        <dbReference type="Proteomes" id="UP000019277"/>
    </source>
</evidence>
<dbReference type="STRING" id="909613.UO65_2305"/>
<dbReference type="Proteomes" id="UP000019277">
    <property type="component" value="Unassembled WGS sequence"/>
</dbReference>
<sequence>MLPSGPSSTGGGDLMIIIEIRELPVAEASGPTWERPLPR</sequence>
<evidence type="ECO:0000313" key="1">
    <source>
        <dbReference type="EMBL" id="EWC62318.1"/>
    </source>
</evidence>
<name>W7IPJ1_9PSEU</name>